<protein>
    <recommendedName>
        <fullName evidence="1">ANTAR domain-containing protein</fullName>
    </recommendedName>
</protein>
<comment type="caution">
    <text evidence="2">The sequence shown here is derived from an EMBL/GenBank/DDBJ whole genome shotgun (WGS) entry which is preliminary data.</text>
</comment>
<keyword evidence="3" id="KW-1185">Reference proteome</keyword>
<gene>
    <name evidence="2" type="ORF">Aco03nite_100870</name>
</gene>
<name>A0ABQ3XT95_9ACTN</name>
<dbReference type="EMBL" id="BOMG01000134">
    <property type="protein sequence ID" value="GID61683.1"/>
    <property type="molecule type" value="Genomic_DNA"/>
</dbReference>
<reference evidence="2 3" key="1">
    <citation type="submission" date="2021-01" db="EMBL/GenBank/DDBJ databases">
        <title>Whole genome shotgun sequence of Actinoplanes couchii NBRC 106145.</title>
        <authorList>
            <person name="Komaki H."/>
            <person name="Tamura T."/>
        </authorList>
    </citation>
    <scope>NUCLEOTIDE SEQUENCE [LARGE SCALE GENOMIC DNA]</scope>
    <source>
        <strain evidence="2 3">NBRC 106145</strain>
    </source>
</reference>
<evidence type="ECO:0000313" key="2">
    <source>
        <dbReference type="EMBL" id="GID61683.1"/>
    </source>
</evidence>
<evidence type="ECO:0000313" key="3">
    <source>
        <dbReference type="Proteomes" id="UP000612282"/>
    </source>
</evidence>
<sequence>MTPPPTRTPTITRSPLADAIAVLAETPDDMPDISSSLQKVAQLAASRIGAVDYAAVSPQPEDGQYTVAVSQDPVATVTGDRFAFHNDLLPPLGRCVAGPTGDNVAATMSWPGFREAASGMGLSIVSMPLFTGSGAVRATLDLCGRDAAATAPLTVGICAAYDPDLPLPSGHDDMAVLDAGGQELVNGFAEALSVRATIQLAVALIARNKNTDERTAYLTLRLDAADKGRTLLAAATAVVMRRLTP</sequence>
<dbReference type="InterPro" id="IPR005561">
    <property type="entry name" value="ANTAR"/>
</dbReference>
<dbReference type="Proteomes" id="UP000612282">
    <property type="component" value="Unassembled WGS sequence"/>
</dbReference>
<feature type="domain" description="ANTAR" evidence="1">
    <location>
        <begin position="178"/>
        <end position="239"/>
    </location>
</feature>
<dbReference type="PROSITE" id="PS50921">
    <property type="entry name" value="ANTAR"/>
    <property type="match status" value="1"/>
</dbReference>
<accession>A0ABQ3XT95</accession>
<dbReference type="SMART" id="SM01012">
    <property type="entry name" value="ANTAR"/>
    <property type="match status" value="1"/>
</dbReference>
<evidence type="ECO:0000259" key="1">
    <source>
        <dbReference type="PROSITE" id="PS50921"/>
    </source>
</evidence>
<organism evidence="2 3">
    <name type="scientific">Actinoplanes couchii</name>
    <dbReference type="NCBI Taxonomy" id="403638"/>
    <lineage>
        <taxon>Bacteria</taxon>
        <taxon>Bacillati</taxon>
        <taxon>Actinomycetota</taxon>
        <taxon>Actinomycetes</taxon>
        <taxon>Micromonosporales</taxon>
        <taxon>Micromonosporaceae</taxon>
        <taxon>Actinoplanes</taxon>
    </lineage>
</organism>
<proteinExistence type="predicted"/>